<dbReference type="EMBL" id="LT618793">
    <property type="protein sequence ID" value="SCQ82627.1"/>
    <property type="molecule type" value="Genomic_DNA"/>
</dbReference>
<proteinExistence type="predicted"/>
<dbReference type="AlphaFoldDB" id="A0A2C7ZMZ4"/>
<reference evidence="1" key="1">
    <citation type="submission" date="2016-05" db="EMBL/GenBank/DDBJ databases">
        <authorList>
            <person name="Lavstsen T."/>
            <person name="Jespersen J.S."/>
        </authorList>
    </citation>
    <scope>NUCLEOTIDE SEQUENCE</scope>
    <source>
        <strain evidence="1">PFRJS10</strain>
    </source>
</reference>
<evidence type="ECO:0000313" key="3">
    <source>
        <dbReference type="Proteomes" id="UP000250080"/>
    </source>
</evidence>
<dbReference type="EMBL" id="LT576035">
    <property type="protein sequence ID" value="SBN39937.1"/>
    <property type="molecule type" value="Genomic_DNA"/>
</dbReference>
<accession>A0A2C7ZMZ4</accession>
<dbReference type="Proteomes" id="UP000250080">
    <property type="component" value="Chromosome I"/>
</dbReference>
<dbReference type="RefSeq" id="WP_013162213.1">
    <property type="nucleotide sequence ID" value="NZ_CCYR01000040.1"/>
</dbReference>
<protein>
    <submittedName>
        <fullName evidence="2">Uncharacterized protein</fullName>
    </submittedName>
</protein>
<evidence type="ECO:0000313" key="1">
    <source>
        <dbReference type="EMBL" id="SBN39937.1"/>
    </source>
</evidence>
<reference evidence="2 3" key="2">
    <citation type="submission" date="2016-09" db="EMBL/GenBank/DDBJ databases">
        <authorList>
            <person name="Laine KS P."/>
        </authorList>
    </citation>
    <scope>NUCLEOTIDE SEQUENCE [LARGE SCALE GENOMIC DNA]</scope>
    <source>
        <strain evidence="2">PFRJS-23</strain>
    </source>
</reference>
<evidence type="ECO:0000313" key="2">
    <source>
        <dbReference type="EMBL" id="SCQ82627.1"/>
    </source>
</evidence>
<sequence length="99" mass="11167">MSTRDDYAGLSDTVLYDVFYEAGTMVGGALVASWRRAEAAGDQVAAQQFRDEHFSVNHERNAVAARDREGQIAWILRWEARREELRRAADGDDTRPASH</sequence>
<organism evidence="2 3">
    <name type="scientific">Propionibacterium freudenreichii</name>
    <dbReference type="NCBI Taxonomy" id="1744"/>
    <lineage>
        <taxon>Bacteria</taxon>
        <taxon>Bacillati</taxon>
        <taxon>Actinomycetota</taxon>
        <taxon>Actinomycetes</taxon>
        <taxon>Propionibacteriales</taxon>
        <taxon>Propionibacteriaceae</taxon>
        <taxon>Propionibacterium</taxon>
    </lineage>
</organism>
<gene>
    <name evidence="1" type="ORF">PFR_JS10_2294</name>
    <name evidence="2" type="ORF">PFR_JS23_2300</name>
</gene>
<name>A0A2C7ZMZ4_9ACTN</name>